<feature type="compositionally biased region" description="Polar residues" evidence="1">
    <location>
        <begin position="197"/>
        <end position="206"/>
    </location>
</feature>
<proteinExistence type="predicted"/>
<evidence type="ECO:0000313" key="2">
    <source>
        <dbReference type="EMBL" id="QDU90201.1"/>
    </source>
</evidence>
<dbReference type="KEGG" id="pnd:Pla175_36030"/>
<evidence type="ECO:0000256" key="1">
    <source>
        <dbReference type="SAM" id="MobiDB-lite"/>
    </source>
</evidence>
<feature type="region of interest" description="Disordered" evidence="1">
    <location>
        <begin position="146"/>
        <end position="216"/>
    </location>
</feature>
<name>A0A518DFE3_9BACT</name>
<evidence type="ECO:0000313" key="3">
    <source>
        <dbReference type="Proteomes" id="UP000317429"/>
    </source>
</evidence>
<sequence>MQGPESASLPSEHMDGDARVLTENTSTGRNQQVLQFAQRLFNQQPDWVTFFREVLGIDGLARRTFASFDELTAFERSEEYAEVQRMLVKLREQKPTADADSEPTRVITVRLPKSMHEYLRTEAHDLRTSMNKLCISKLLQVIEQDMIPTEQTAPPKRRTTPEPSVASNDSTPAAGMPAASTLPMTPPKRETLPPQPQFTSVSTTGENGHYNFKGGF</sequence>
<keyword evidence="3" id="KW-1185">Reference proteome</keyword>
<dbReference type="EMBL" id="CP036291">
    <property type="protein sequence ID" value="QDU90201.1"/>
    <property type="molecule type" value="Genomic_DNA"/>
</dbReference>
<dbReference type="AlphaFoldDB" id="A0A518DFE3"/>
<evidence type="ECO:0008006" key="4">
    <source>
        <dbReference type="Google" id="ProtNLM"/>
    </source>
</evidence>
<feature type="compositionally biased region" description="Polar residues" evidence="1">
    <location>
        <begin position="161"/>
        <end position="171"/>
    </location>
</feature>
<dbReference type="Proteomes" id="UP000317429">
    <property type="component" value="Chromosome"/>
</dbReference>
<protein>
    <recommendedName>
        <fullName evidence="4">HicB family protein</fullName>
    </recommendedName>
</protein>
<organism evidence="2 3">
    <name type="scientific">Pirellulimonas nuda</name>
    <dbReference type="NCBI Taxonomy" id="2528009"/>
    <lineage>
        <taxon>Bacteria</taxon>
        <taxon>Pseudomonadati</taxon>
        <taxon>Planctomycetota</taxon>
        <taxon>Planctomycetia</taxon>
        <taxon>Pirellulales</taxon>
        <taxon>Lacipirellulaceae</taxon>
        <taxon>Pirellulimonas</taxon>
    </lineage>
</organism>
<gene>
    <name evidence="2" type="ORF">Pla175_36030</name>
</gene>
<accession>A0A518DFE3</accession>
<reference evidence="2 3" key="1">
    <citation type="submission" date="2019-02" db="EMBL/GenBank/DDBJ databases">
        <title>Deep-cultivation of Planctomycetes and their phenomic and genomic characterization uncovers novel biology.</title>
        <authorList>
            <person name="Wiegand S."/>
            <person name="Jogler M."/>
            <person name="Boedeker C."/>
            <person name="Pinto D."/>
            <person name="Vollmers J."/>
            <person name="Rivas-Marin E."/>
            <person name="Kohn T."/>
            <person name="Peeters S.H."/>
            <person name="Heuer A."/>
            <person name="Rast P."/>
            <person name="Oberbeckmann S."/>
            <person name="Bunk B."/>
            <person name="Jeske O."/>
            <person name="Meyerdierks A."/>
            <person name="Storesund J.E."/>
            <person name="Kallscheuer N."/>
            <person name="Luecker S."/>
            <person name="Lage O.M."/>
            <person name="Pohl T."/>
            <person name="Merkel B.J."/>
            <person name="Hornburger P."/>
            <person name="Mueller R.-W."/>
            <person name="Bruemmer F."/>
            <person name="Labrenz M."/>
            <person name="Spormann A.M."/>
            <person name="Op den Camp H."/>
            <person name="Overmann J."/>
            <person name="Amann R."/>
            <person name="Jetten M.S.M."/>
            <person name="Mascher T."/>
            <person name="Medema M.H."/>
            <person name="Devos D.P."/>
            <person name="Kaster A.-K."/>
            <person name="Ovreas L."/>
            <person name="Rohde M."/>
            <person name="Galperin M.Y."/>
            <person name="Jogler C."/>
        </authorList>
    </citation>
    <scope>NUCLEOTIDE SEQUENCE [LARGE SCALE GENOMIC DNA]</scope>
    <source>
        <strain evidence="2 3">Pla175</strain>
    </source>
</reference>